<reference evidence="4" key="1">
    <citation type="submission" date="2018-06" db="EMBL/GenBank/DDBJ databases">
        <authorList>
            <person name="Zhirakovskaya E."/>
        </authorList>
    </citation>
    <scope>NUCLEOTIDE SEQUENCE</scope>
</reference>
<dbReference type="Pfam" id="PF00672">
    <property type="entry name" value="HAMP"/>
    <property type="match status" value="1"/>
</dbReference>
<organism evidence="4">
    <name type="scientific">hydrothermal vent metagenome</name>
    <dbReference type="NCBI Taxonomy" id="652676"/>
    <lineage>
        <taxon>unclassified sequences</taxon>
        <taxon>metagenomes</taxon>
        <taxon>ecological metagenomes</taxon>
    </lineage>
</organism>
<dbReference type="SMART" id="SM00304">
    <property type="entry name" value="HAMP"/>
    <property type="match status" value="2"/>
</dbReference>
<dbReference type="PANTHER" id="PTHR32089">
    <property type="entry name" value="METHYL-ACCEPTING CHEMOTAXIS PROTEIN MCPB"/>
    <property type="match status" value="1"/>
</dbReference>
<dbReference type="GO" id="GO:0016020">
    <property type="term" value="C:membrane"/>
    <property type="evidence" value="ECO:0007669"/>
    <property type="project" value="InterPro"/>
</dbReference>
<accession>A0A3B1B1S9</accession>
<feature type="domain" description="HAMP" evidence="3">
    <location>
        <begin position="246"/>
        <end position="282"/>
    </location>
</feature>
<name>A0A3B1B1S9_9ZZZZ</name>
<keyword evidence="2" id="KW-0472">Membrane</keyword>
<dbReference type="InterPro" id="IPR003660">
    <property type="entry name" value="HAMP_dom"/>
</dbReference>
<dbReference type="AlphaFoldDB" id="A0A3B1B1S9"/>
<feature type="non-terminal residue" evidence="4">
    <location>
        <position position="360"/>
    </location>
</feature>
<dbReference type="EMBL" id="UOFZ01000028">
    <property type="protein sequence ID" value="VAX12309.1"/>
    <property type="molecule type" value="Genomic_DNA"/>
</dbReference>
<keyword evidence="2" id="KW-0812">Transmembrane</keyword>
<evidence type="ECO:0000313" key="4">
    <source>
        <dbReference type="EMBL" id="VAX12309.1"/>
    </source>
</evidence>
<protein>
    <submittedName>
        <fullName evidence="4">Methyl-accepting chemotaxis sensor/transducer protein</fullName>
    </submittedName>
</protein>
<dbReference type="SUPFAM" id="SSF58104">
    <property type="entry name" value="Methyl-accepting chemotaxis protein (MCP) signaling domain"/>
    <property type="match status" value="1"/>
</dbReference>
<feature type="transmembrane region" description="Helical" evidence="2">
    <location>
        <begin position="212"/>
        <end position="237"/>
    </location>
</feature>
<dbReference type="PROSITE" id="PS50885">
    <property type="entry name" value="HAMP"/>
    <property type="match status" value="1"/>
</dbReference>
<dbReference type="CDD" id="cd06225">
    <property type="entry name" value="HAMP"/>
    <property type="match status" value="1"/>
</dbReference>
<keyword evidence="2" id="KW-1133">Transmembrane helix</keyword>
<proteinExistence type="predicted"/>
<feature type="coiled-coil region" evidence="1">
    <location>
        <begin position="131"/>
        <end position="187"/>
    </location>
</feature>
<gene>
    <name evidence="4" type="ORF">MNBD_GAMMA24-487</name>
</gene>
<sequence length="360" mass="39453">MKKYFKNLSLKSKLMGNAGILLSLLILSSVYAIYAMDKIGKELAAIAELDIPLTEKLTAIKSHQLEQVIQFERTLHYAAILQQQDSAVAHFRKAVKAFDEDTTAIEKEIREAEALTEVAILKTSGQTLKQFKSLKQALKNIEQQHRRYVDQVHQAFVAITQGKRHVAEQLTENLEQVEDKLDVALESVLGKIGQFTETSARRAEEHELAATFMLSVIAVVSLIFGILVSGFIASFIINAVRRAIVIASGDLTQTIEVDSTDEVGELLNAMNGMRQKLLDMLSQISGTTEQLSTASEEMSAITTQSSAIIQQQRSETEQVATAMNEMTATVQEVAGNINDTASAASEANDHTENGSQVVGQ</sequence>
<keyword evidence="1" id="KW-0175">Coiled coil</keyword>
<evidence type="ECO:0000259" key="3">
    <source>
        <dbReference type="PROSITE" id="PS50885"/>
    </source>
</evidence>
<evidence type="ECO:0000256" key="2">
    <source>
        <dbReference type="SAM" id="Phobius"/>
    </source>
</evidence>
<dbReference type="GO" id="GO:0007165">
    <property type="term" value="P:signal transduction"/>
    <property type="evidence" value="ECO:0007669"/>
    <property type="project" value="InterPro"/>
</dbReference>
<dbReference type="Gene3D" id="1.10.287.950">
    <property type="entry name" value="Methyl-accepting chemotaxis protein"/>
    <property type="match status" value="1"/>
</dbReference>
<evidence type="ECO:0000256" key="1">
    <source>
        <dbReference type="SAM" id="Coils"/>
    </source>
</evidence>
<dbReference type="PANTHER" id="PTHR32089:SF120">
    <property type="entry name" value="METHYL-ACCEPTING CHEMOTAXIS PROTEIN TLPQ"/>
    <property type="match status" value="1"/>
</dbReference>